<reference evidence="1" key="1">
    <citation type="submission" date="2022-08" db="EMBL/GenBank/DDBJ databases">
        <authorList>
            <person name="Gutierrez-Valencia J."/>
        </authorList>
    </citation>
    <scope>NUCLEOTIDE SEQUENCE</scope>
</reference>
<keyword evidence="2" id="KW-1185">Reference proteome</keyword>
<sequence length="72" mass="7914">MFTPSFFSSSPLPLYPISWLGLALAATAEGERRTTIFLLPFLLLFLEGSSLCPDSEWEVENCREGISTDGAN</sequence>
<evidence type="ECO:0000313" key="1">
    <source>
        <dbReference type="EMBL" id="CAI0544948.1"/>
    </source>
</evidence>
<organism evidence="1 2">
    <name type="scientific">Linum tenue</name>
    <dbReference type="NCBI Taxonomy" id="586396"/>
    <lineage>
        <taxon>Eukaryota</taxon>
        <taxon>Viridiplantae</taxon>
        <taxon>Streptophyta</taxon>
        <taxon>Embryophyta</taxon>
        <taxon>Tracheophyta</taxon>
        <taxon>Spermatophyta</taxon>
        <taxon>Magnoliopsida</taxon>
        <taxon>eudicotyledons</taxon>
        <taxon>Gunneridae</taxon>
        <taxon>Pentapetalae</taxon>
        <taxon>rosids</taxon>
        <taxon>fabids</taxon>
        <taxon>Malpighiales</taxon>
        <taxon>Linaceae</taxon>
        <taxon>Linum</taxon>
    </lineage>
</organism>
<comment type="caution">
    <text evidence="1">The sequence shown here is derived from an EMBL/GenBank/DDBJ whole genome shotgun (WGS) entry which is preliminary data.</text>
</comment>
<protein>
    <submittedName>
        <fullName evidence="1">Uncharacterized protein</fullName>
    </submittedName>
</protein>
<name>A0AAV0QLB0_9ROSI</name>
<gene>
    <name evidence="1" type="ORF">LITE_LOCUS43380</name>
</gene>
<proteinExistence type="predicted"/>
<evidence type="ECO:0000313" key="2">
    <source>
        <dbReference type="Proteomes" id="UP001154282"/>
    </source>
</evidence>
<dbReference type="EMBL" id="CAMGYJ010000009">
    <property type="protein sequence ID" value="CAI0544948.1"/>
    <property type="molecule type" value="Genomic_DNA"/>
</dbReference>
<dbReference type="Proteomes" id="UP001154282">
    <property type="component" value="Unassembled WGS sequence"/>
</dbReference>
<accession>A0AAV0QLB0</accession>
<dbReference type="AlphaFoldDB" id="A0AAV0QLB0"/>